<dbReference type="RefSeq" id="WP_006942833.1">
    <property type="nucleotide sequence ID" value="NZ_GL538208.1"/>
</dbReference>
<dbReference type="Proteomes" id="UP000003195">
    <property type="component" value="Unassembled WGS sequence"/>
</dbReference>
<accession>E2ZDQ7</accession>
<keyword evidence="3" id="KW-1185">Reference proteome</keyword>
<evidence type="ECO:0000313" key="2">
    <source>
        <dbReference type="EMBL" id="EFQ03619.1"/>
    </source>
</evidence>
<name>E2ZDQ7_9FIRM</name>
<proteinExistence type="predicted"/>
<keyword evidence="1" id="KW-0812">Transmembrane</keyword>
<evidence type="ECO:0000256" key="1">
    <source>
        <dbReference type="SAM" id="Phobius"/>
    </source>
</evidence>
<dbReference type="HOGENOM" id="CLU_1976942_0_0_9"/>
<organism evidence="2 3">
    <name type="scientific">Megasphaera micronuciformis F0359</name>
    <dbReference type="NCBI Taxonomy" id="706434"/>
    <lineage>
        <taxon>Bacteria</taxon>
        <taxon>Bacillati</taxon>
        <taxon>Bacillota</taxon>
        <taxon>Negativicutes</taxon>
        <taxon>Veillonellales</taxon>
        <taxon>Veillonellaceae</taxon>
        <taxon>Megasphaera</taxon>
    </lineage>
</organism>
<dbReference type="OrthoDB" id="1624380at2"/>
<keyword evidence="1" id="KW-0472">Membrane</keyword>
<protein>
    <submittedName>
        <fullName evidence="2">Uncharacterized protein</fullName>
    </submittedName>
</protein>
<gene>
    <name evidence="2" type="ORF">HMPREF9429_01562</name>
</gene>
<dbReference type="eggNOG" id="ENOG50340QD">
    <property type="taxonomic scope" value="Bacteria"/>
</dbReference>
<feature type="transmembrane region" description="Helical" evidence="1">
    <location>
        <begin position="33"/>
        <end position="53"/>
    </location>
</feature>
<evidence type="ECO:0000313" key="3">
    <source>
        <dbReference type="Proteomes" id="UP000003195"/>
    </source>
</evidence>
<dbReference type="EMBL" id="AECS01000039">
    <property type="protein sequence ID" value="EFQ03619.1"/>
    <property type="molecule type" value="Genomic_DNA"/>
</dbReference>
<keyword evidence="1" id="KW-1133">Transmembrane helix</keyword>
<sequence>MYSKFADKTSELKDFIKTFPARDGKHDVLLRRFVLTAFILILFEAAYILFLQWQIMELTITVRTQETRIAQTERDYDKHNHMLYTLNATITSIQRQWSSLNFRVLENTWKLDGTTTPQNSLHVRQGQ</sequence>
<reference evidence="2 3" key="1">
    <citation type="submission" date="2010-08" db="EMBL/GenBank/DDBJ databases">
        <authorList>
            <person name="Weinstock G."/>
            <person name="Sodergren E."/>
            <person name="Clifton S."/>
            <person name="Fulton L."/>
            <person name="Fulton B."/>
            <person name="Courtney L."/>
            <person name="Fronick C."/>
            <person name="Harrison M."/>
            <person name="Strong C."/>
            <person name="Farmer C."/>
            <person name="Delahaunty K."/>
            <person name="Markovic C."/>
            <person name="Hall O."/>
            <person name="Minx P."/>
            <person name="Tomlinson C."/>
            <person name="Mitreva M."/>
            <person name="Hou S."/>
            <person name="Chen J."/>
            <person name="Wollam A."/>
            <person name="Pepin K.H."/>
            <person name="Johnson M."/>
            <person name="Bhonagiri V."/>
            <person name="Zhang X."/>
            <person name="Suruliraj S."/>
            <person name="Warren W."/>
            <person name="Chinwalla A."/>
            <person name="Mardis E.R."/>
            <person name="Wilson R.K."/>
        </authorList>
    </citation>
    <scope>NUCLEOTIDE SEQUENCE [LARGE SCALE GENOMIC DNA]</scope>
    <source>
        <strain evidence="2 3">F0359</strain>
    </source>
</reference>
<dbReference type="AlphaFoldDB" id="E2ZDQ7"/>
<comment type="caution">
    <text evidence="2">The sequence shown here is derived from an EMBL/GenBank/DDBJ whole genome shotgun (WGS) entry which is preliminary data.</text>
</comment>